<proteinExistence type="predicted"/>
<sequence>MRPLYYKEKAQLYQMNYQNKPQMHDWLEELGDVNNDVQINSDDIDAYHITNAYLTVKAWLEEANDLKAIGAEIREKIRTYTRFIWYEVKGDIKPEIIFTNINMGKIKLTNAELIKALLLKQDNYKGENDDVIKVSQIKISTAWDNMEAKLQRDDLWRFLTGSGKFSKSETHMELIFRIMAKDIVKDRIRNNPEFYVENEEELNKDTYTFIIFSRELEYLENEKTDKPLPYSELLESFWGKIERYYNMFIDWYENREWYHLIGVLLAKEENQTESYFEELCDLYRTHTKSEFVCKLKERIINEIDFEDKDKTDFSFTHEVVEEYLKSLSYSDKKIDKDKIRNILLLFNVISMQNNTDSDPRFPFDSYQKQKWDIEHIHSVTTERAQNKKEREEWLDSAWPYIESVASDPKVFEMYTKAKDVRDNKFYDDEHATEYDEMYNSVIAFFSGETGIDNKPINEISNLTLLDQRTNRGYRNHIFPVKRNKILEKSGVESFIPLCTKNVFLKFYSKTVSQMYLWDKNDRKDYFDKMADEIFYYLSGTRKEQ</sequence>
<dbReference type="Proteomes" id="UP000003254">
    <property type="component" value="Unassembled WGS sequence"/>
</dbReference>
<gene>
    <name evidence="1" type="ORF">RUMLAC_02334</name>
</gene>
<reference evidence="1 2" key="2">
    <citation type="submission" date="2008-08" db="EMBL/GenBank/DDBJ databases">
        <authorList>
            <person name="Fulton L."/>
            <person name="Clifton S."/>
            <person name="Fulton B."/>
            <person name="Xu J."/>
            <person name="Minx P."/>
            <person name="Pepin K.H."/>
            <person name="Johnson M."/>
            <person name="Bhonagiri V."/>
            <person name="Nash W.E."/>
            <person name="Mardis E.R."/>
            <person name="Wilson R.K."/>
        </authorList>
    </citation>
    <scope>NUCLEOTIDE SEQUENCE [LARGE SCALE GENOMIC DNA]</scope>
    <source>
        <strain evidence="1 2">ATCC 29176</strain>
    </source>
</reference>
<evidence type="ECO:0000313" key="2">
    <source>
        <dbReference type="Proteomes" id="UP000003254"/>
    </source>
</evidence>
<dbReference type="EMBL" id="ABOU02000049">
    <property type="protein sequence ID" value="EDY31902.1"/>
    <property type="molecule type" value="Genomic_DNA"/>
</dbReference>
<organism evidence="1 2">
    <name type="scientific">[Ruminococcus] lactaris ATCC 29176</name>
    <dbReference type="NCBI Taxonomy" id="471875"/>
    <lineage>
        <taxon>Bacteria</taxon>
        <taxon>Bacillati</taxon>
        <taxon>Bacillota</taxon>
        <taxon>Clostridia</taxon>
        <taxon>Lachnospirales</taxon>
        <taxon>Lachnospiraceae</taxon>
        <taxon>Mediterraneibacter</taxon>
    </lineage>
</organism>
<protein>
    <recommendedName>
        <fullName evidence="3">DUF1524 domain-containing protein</fullName>
    </recommendedName>
</protein>
<name>B5CS76_9FIRM</name>
<comment type="caution">
    <text evidence="1">The sequence shown here is derived from an EMBL/GenBank/DDBJ whole genome shotgun (WGS) entry which is preliminary data.</text>
</comment>
<keyword evidence="2" id="KW-1185">Reference proteome</keyword>
<dbReference type="HOGENOM" id="CLU_032110_0_0_9"/>
<evidence type="ECO:0000313" key="1">
    <source>
        <dbReference type="EMBL" id="EDY31902.1"/>
    </source>
</evidence>
<evidence type="ECO:0008006" key="3">
    <source>
        <dbReference type="Google" id="ProtNLM"/>
    </source>
</evidence>
<dbReference type="GeneID" id="77333468"/>
<accession>B5CS76</accession>
<reference evidence="1 2" key="1">
    <citation type="submission" date="2008-08" db="EMBL/GenBank/DDBJ databases">
        <title>Draft genome sequence of Ruminococcus lactaris ATCC 29176.</title>
        <authorList>
            <person name="Sudarsanam P."/>
            <person name="Ley R."/>
            <person name="Guruge J."/>
            <person name="Turnbaugh P.J."/>
            <person name="Mahowald M."/>
            <person name="Liep D."/>
            <person name="Gordon J."/>
        </authorList>
    </citation>
    <scope>NUCLEOTIDE SEQUENCE [LARGE SCALE GENOMIC DNA]</scope>
    <source>
        <strain evidence="1 2">ATCC 29176</strain>
    </source>
</reference>
<dbReference type="eggNOG" id="COG1479">
    <property type="taxonomic scope" value="Bacteria"/>
</dbReference>
<dbReference type="AlphaFoldDB" id="B5CS76"/>
<dbReference type="RefSeq" id="WP_005609352.1">
    <property type="nucleotide sequence ID" value="NZ_CP102292.1"/>
</dbReference>